<name>A0A401SF68_CHIPU</name>
<dbReference type="AlphaFoldDB" id="A0A401SF68"/>
<keyword evidence="2" id="KW-1185">Reference proteome</keyword>
<gene>
    <name evidence="1" type="ORF">chiPu_0007494</name>
</gene>
<sequence length="117" mass="13231">MEAVFRAAAKIRPGADIKATGWSTHSNGEDQECSPDLAFPPEHVSVICKPDSKAWRSHLLGAVPREPQHNSRRKAEKKGKQVFILTWVRDAERSHLSLQRSMGFKKTSVPEGLWWSR</sequence>
<protein>
    <submittedName>
        <fullName evidence="1">Uncharacterized protein</fullName>
    </submittedName>
</protein>
<dbReference type="EMBL" id="BEZZ01000232">
    <property type="protein sequence ID" value="GCC29057.1"/>
    <property type="molecule type" value="Genomic_DNA"/>
</dbReference>
<evidence type="ECO:0000313" key="2">
    <source>
        <dbReference type="Proteomes" id="UP000287033"/>
    </source>
</evidence>
<evidence type="ECO:0000313" key="1">
    <source>
        <dbReference type="EMBL" id="GCC29057.1"/>
    </source>
</evidence>
<dbReference type="Proteomes" id="UP000287033">
    <property type="component" value="Unassembled WGS sequence"/>
</dbReference>
<accession>A0A401SF68</accession>
<proteinExistence type="predicted"/>
<reference evidence="1 2" key="1">
    <citation type="journal article" date="2018" name="Nat. Ecol. Evol.">
        <title>Shark genomes provide insights into elasmobranch evolution and the origin of vertebrates.</title>
        <authorList>
            <person name="Hara Y"/>
            <person name="Yamaguchi K"/>
            <person name="Onimaru K"/>
            <person name="Kadota M"/>
            <person name="Koyanagi M"/>
            <person name="Keeley SD"/>
            <person name="Tatsumi K"/>
            <person name="Tanaka K"/>
            <person name="Motone F"/>
            <person name="Kageyama Y"/>
            <person name="Nozu R"/>
            <person name="Adachi N"/>
            <person name="Nishimura O"/>
            <person name="Nakagawa R"/>
            <person name="Tanegashima C"/>
            <person name="Kiyatake I"/>
            <person name="Matsumoto R"/>
            <person name="Murakumo K"/>
            <person name="Nishida K"/>
            <person name="Terakita A"/>
            <person name="Kuratani S"/>
            <person name="Sato K"/>
            <person name="Hyodo S Kuraku.S."/>
        </authorList>
    </citation>
    <scope>NUCLEOTIDE SEQUENCE [LARGE SCALE GENOMIC DNA]</scope>
</reference>
<organism evidence="1 2">
    <name type="scientific">Chiloscyllium punctatum</name>
    <name type="common">Brownbanded bambooshark</name>
    <name type="synonym">Hemiscyllium punctatum</name>
    <dbReference type="NCBI Taxonomy" id="137246"/>
    <lineage>
        <taxon>Eukaryota</taxon>
        <taxon>Metazoa</taxon>
        <taxon>Chordata</taxon>
        <taxon>Craniata</taxon>
        <taxon>Vertebrata</taxon>
        <taxon>Chondrichthyes</taxon>
        <taxon>Elasmobranchii</taxon>
        <taxon>Galeomorphii</taxon>
        <taxon>Galeoidea</taxon>
        <taxon>Orectolobiformes</taxon>
        <taxon>Hemiscylliidae</taxon>
        <taxon>Chiloscyllium</taxon>
    </lineage>
</organism>
<comment type="caution">
    <text evidence="1">The sequence shown here is derived from an EMBL/GenBank/DDBJ whole genome shotgun (WGS) entry which is preliminary data.</text>
</comment>